<feature type="region of interest" description="Disordered" evidence="1">
    <location>
        <begin position="250"/>
        <end position="270"/>
    </location>
</feature>
<dbReference type="Proteomes" id="UP001457282">
    <property type="component" value="Unassembled WGS sequence"/>
</dbReference>
<sequence length="270" mass="30943">MVHLIVHLAYEAAIGGPIHFRWMFLIKRNSGDLKDYVRNRSKPECSIARGWFQDHVEQEINDGVELHEDLVALAKGPNQWVLRYKSFVINEKHFRIKEVDICKKNQNSGMFVLAAISSYASCCDRNPRVEDVRFYGVLTNILELNYGGDRRIVVFDGEWVDTSLSIRIDEFGFTSVNFGKQIATNDTFALALYAAQVYYIQDPIDIDWYVVKSQPHVLFDSNFVNQLSVCHEQTLDELVDTDDIDPRTDIEGTTVDLPLTPQISHHQSDA</sequence>
<organism evidence="4 5">
    <name type="scientific">Rubus argutus</name>
    <name type="common">Southern blackberry</name>
    <dbReference type="NCBI Taxonomy" id="59490"/>
    <lineage>
        <taxon>Eukaryota</taxon>
        <taxon>Viridiplantae</taxon>
        <taxon>Streptophyta</taxon>
        <taxon>Embryophyta</taxon>
        <taxon>Tracheophyta</taxon>
        <taxon>Spermatophyta</taxon>
        <taxon>Magnoliopsida</taxon>
        <taxon>eudicotyledons</taxon>
        <taxon>Gunneridae</taxon>
        <taxon>Pentapetalae</taxon>
        <taxon>rosids</taxon>
        <taxon>fabids</taxon>
        <taxon>Rosales</taxon>
        <taxon>Rosaceae</taxon>
        <taxon>Rosoideae</taxon>
        <taxon>Rosoideae incertae sedis</taxon>
        <taxon>Rubus</taxon>
    </lineage>
</organism>
<dbReference type="AlphaFoldDB" id="A0AAW1WE89"/>
<dbReference type="InterPro" id="IPR025312">
    <property type="entry name" value="DUF4216"/>
</dbReference>
<evidence type="ECO:0000256" key="1">
    <source>
        <dbReference type="SAM" id="MobiDB-lite"/>
    </source>
</evidence>
<dbReference type="Pfam" id="PF13952">
    <property type="entry name" value="DUF4216"/>
    <property type="match status" value="1"/>
</dbReference>
<feature type="domain" description="DUF4216" evidence="2">
    <location>
        <begin position="142"/>
        <end position="211"/>
    </location>
</feature>
<keyword evidence="5" id="KW-1185">Reference proteome</keyword>
<evidence type="ECO:0008006" key="6">
    <source>
        <dbReference type="Google" id="ProtNLM"/>
    </source>
</evidence>
<dbReference type="PANTHER" id="PTHR48258">
    <property type="entry name" value="DUF4218 DOMAIN-CONTAINING PROTEIN-RELATED"/>
    <property type="match status" value="1"/>
</dbReference>
<gene>
    <name evidence="4" type="ORF">M0R45_030779</name>
</gene>
<comment type="caution">
    <text evidence="4">The sequence shown here is derived from an EMBL/GenBank/DDBJ whole genome shotgun (WGS) entry which is preliminary data.</text>
</comment>
<dbReference type="InterPro" id="IPR025452">
    <property type="entry name" value="DUF4218"/>
</dbReference>
<dbReference type="PANTHER" id="PTHR48258:SF15">
    <property type="entry name" value="OS02G0543900 PROTEIN"/>
    <property type="match status" value="1"/>
</dbReference>
<dbReference type="EMBL" id="JBEDUW010000006">
    <property type="protein sequence ID" value="KAK9922309.1"/>
    <property type="molecule type" value="Genomic_DNA"/>
</dbReference>
<feature type="compositionally biased region" description="Polar residues" evidence="1">
    <location>
        <begin position="261"/>
        <end position="270"/>
    </location>
</feature>
<protein>
    <recommendedName>
        <fullName evidence="6">DUF4218 domain-containing protein</fullName>
    </recommendedName>
</protein>
<evidence type="ECO:0000313" key="4">
    <source>
        <dbReference type="EMBL" id="KAK9922309.1"/>
    </source>
</evidence>
<feature type="domain" description="DUF4218" evidence="3">
    <location>
        <begin position="1"/>
        <end position="55"/>
    </location>
</feature>
<proteinExistence type="predicted"/>
<evidence type="ECO:0000313" key="5">
    <source>
        <dbReference type="Proteomes" id="UP001457282"/>
    </source>
</evidence>
<reference evidence="4 5" key="1">
    <citation type="journal article" date="2023" name="G3 (Bethesda)">
        <title>A chromosome-length genome assembly and annotation of blackberry (Rubus argutus, cv. 'Hillquist').</title>
        <authorList>
            <person name="Bruna T."/>
            <person name="Aryal R."/>
            <person name="Dudchenko O."/>
            <person name="Sargent D.J."/>
            <person name="Mead D."/>
            <person name="Buti M."/>
            <person name="Cavallini A."/>
            <person name="Hytonen T."/>
            <person name="Andres J."/>
            <person name="Pham M."/>
            <person name="Weisz D."/>
            <person name="Mascagni F."/>
            <person name="Usai G."/>
            <person name="Natali L."/>
            <person name="Bassil N."/>
            <person name="Fernandez G.E."/>
            <person name="Lomsadze A."/>
            <person name="Armour M."/>
            <person name="Olukolu B."/>
            <person name="Poorten T."/>
            <person name="Britton C."/>
            <person name="Davik J."/>
            <person name="Ashrafi H."/>
            <person name="Aiden E.L."/>
            <person name="Borodovsky M."/>
            <person name="Worthington M."/>
        </authorList>
    </citation>
    <scope>NUCLEOTIDE SEQUENCE [LARGE SCALE GENOMIC DNA]</scope>
    <source>
        <strain evidence="4">PI 553951</strain>
    </source>
</reference>
<name>A0AAW1WE89_RUBAR</name>
<dbReference type="Pfam" id="PF13960">
    <property type="entry name" value="DUF4218"/>
    <property type="match status" value="1"/>
</dbReference>
<evidence type="ECO:0000259" key="3">
    <source>
        <dbReference type="Pfam" id="PF13960"/>
    </source>
</evidence>
<accession>A0AAW1WE89</accession>
<evidence type="ECO:0000259" key="2">
    <source>
        <dbReference type="Pfam" id="PF13952"/>
    </source>
</evidence>